<protein>
    <recommendedName>
        <fullName evidence="5">Ig-like domain-containing protein</fullName>
    </recommendedName>
</protein>
<dbReference type="GeneID" id="36345411"/>
<dbReference type="InterPro" id="IPR013783">
    <property type="entry name" value="Ig-like_fold"/>
</dbReference>
<feature type="signal peptide" evidence="2">
    <location>
        <begin position="1"/>
        <end position="20"/>
    </location>
</feature>
<comment type="caution">
    <text evidence="3">The sequence shown here is derived from an EMBL/GenBank/DDBJ whole genome shotgun (WGS) entry which is preliminary data.</text>
</comment>
<dbReference type="OMA" id="HEDRIPR"/>
<name>W6U4J4_ECHGR</name>
<dbReference type="EMBL" id="APAU02000161">
    <property type="protein sequence ID" value="EUB55451.1"/>
    <property type="molecule type" value="Genomic_DNA"/>
</dbReference>
<dbReference type="Gene3D" id="2.60.40.10">
    <property type="entry name" value="Immunoglobulins"/>
    <property type="match status" value="1"/>
</dbReference>
<evidence type="ECO:0000256" key="1">
    <source>
        <dbReference type="SAM" id="MobiDB-lite"/>
    </source>
</evidence>
<dbReference type="AlphaFoldDB" id="W6U4J4"/>
<evidence type="ECO:0000313" key="3">
    <source>
        <dbReference type="EMBL" id="EUB55451.1"/>
    </source>
</evidence>
<feature type="region of interest" description="Disordered" evidence="1">
    <location>
        <begin position="427"/>
        <end position="457"/>
    </location>
</feature>
<dbReference type="Proteomes" id="UP000019149">
    <property type="component" value="Unassembled WGS sequence"/>
</dbReference>
<dbReference type="SUPFAM" id="SSF48726">
    <property type="entry name" value="Immunoglobulin"/>
    <property type="match status" value="1"/>
</dbReference>
<evidence type="ECO:0000256" key="2">
    <source>
        <dbReference type="SAM" id="SignalP"/>
    </source>
</evidence>
<evidence type="ECO:0008006" key="5">
    <source>
        <dbReference type="Google" id="ProtNLM"/>
    </source>
</evidence>
<feature type="compositionally biased region" description="Low complexity" evidence="1">
    <location>
        <begin position="448"/>
        <end position="457"/>
    </location>
</feature>
<proteinExistence type="predicted"/>
<sequence length="475" mass="53014">MTAKCTLISLLVIILVTVWASIEPFRVVPQNLTVDFGTNVYQACQPAVRPDFINWYVNDKLVGGCLLHSINITSKVSNPRYKIYMSQEDEEGGIPVCYLFVQRLEEKDSGVWSCKSSHPDSNIHEVSSKVLVHDKTMLLKVFLRNGTNLREKAIVRATCSARGVRRTPNLRIMFGGEPIKTTSPTKVVEENGEYNVTVDADIPLDWRSHLRLLTCHADVGDFKSVQQIFIVIHLSVYGDAPDKLDALFGIVSAEKTPPNLESDSSSVSPSLSSSSSLNSFLSPSVPGEFILYVDESTDVIIITCEVSLPSKDHSLHLLCPLVPETRLCFENCRRVCSLPDCTDKPKLFTVECVEDLFVRDMYNIWKFRYIIDRHEAAVGGTWGCFHAGKSTEIVNVTVTLTTTAEPIRKSTAVDSGVGRTLSPWLGSSVGQLNSRGSIRGKHEGNNRTSMTTQQQQKSKSKWRIMFCWCFFFNDG</sequence>
<gene>
    <name evidence="3" type="ORF">EGR_09696</name>
</gene>
<reference evidence="3 4" key="1">
    <citation type="journal article" date="2013" name="Nat. Genet.">
        <title>The genome of the hydatid tapeworm Echinococcus granulosus.</title>
        <authorList>
            <person name="Zheng H."/>
            <person name="Zhang W."/>
            <person name="Zhang L."/>
            <person name="Zhang Z."/>
            <person name="Li J."/>
            <person name="Lu G."/>
            <person name="Zhu Y."/>
            <person name="Wang Y."/>
            <person name="Huang Y."/>
            <person name="Liu J."/>
            <person name="Kang H."/>
            <person name="Chen J."/>
            <person name="Wang L."/>
            <person name="Chen A."/>
            <person name="Yu S."/>
            <person name="Gao Z."/>
            <person name="Jin L."/>
            <person name="Gu W."/>
            <person name="Wang Z."/>
            <person name="Zhao L."/>
            <person name="Shi B."/>
            <person name="Wen H."/>
            <person name="Lin R."/>
            <person name="Jones M.K."/>
            <person name="Brejova B."/>
            <person name="Vinar T."/>
            <person name="Zhao G."/>
            <person name="McManus D.P."/>
            <person name="Chen Z."/>
            <person name="Zhou Y."/>
            <person name="Wang S."/>
        </authorList>
    </citation>
    <scope>NUCLEOTIDE SEQUENCE [LARGE SCALE GENOMIC DNA]</scope>
</reference>
<keyword evidence="2" id="KW-0732">Signal</keyword>
<dbReference type="RefSeq" id="XP_024346647.1">
    <property type="nucleotide sequence ID" value="XM_024498945.1"/>
</dbReference>
<dbReference type="OrthoDB" id="6234674at2759"/>
<feature type="chain" id="PRO_5004884289" description="Ig-like domain-containing protein" evidence="2">
    <location>
        <begin position="21"/>
        <end position="475"/>
    </location>
</feature>
<keyword evidence="4" id="KW-1185">Reference proteome</keyword>
<dbReference type="CTD" id="36345411"/>
<dbReference type="STRING" id="6210.W6U4J4"/>
<dbReference type="InterPro" id="IPR036179">
    <property type="entry name" value="Ig-like_dom_sf"/>
</dbReference>
<accession>W6U4J4</accession>
<organism evidence="3 4">
    <name type="scientific">Echinococcus granulosus</name>
    <name type="common">Hydatid tapeworm</name>
    <dbReference type="NCBI Taxonomy" id="6210"/>
    <lineage>
        <taxon>Eukaryota</taxon>
        <taxon>Metazoa</taxon>
        <taxon>Spiralia</taxon>
        <taxon>Lophotrochozoa</taxon>
        <taxon>Platyhelminthes</taxon>
        <taxon>Cestoda</taxon>
        <taxon>Eucestoda</taxon>
        <taxon>Cyclophyllidea</taxon>
        <taxon>Taeniidae</taxon>
        <taxon>Echinococcus</taxon>
        <taxon>Echinococcus granulosus group</taxon>
    </lineage>
</organism>
<evidence type="ECO:0000313" key="4">
    <source>
        <dbReference type="Proteomes" id="UP000019149"/>
    </source>
</evidence>
<dbReference type="KEGG" id="egl:EGR_09696"/>